<evidence type="ECO:0000313" key="3">
    <source>
        <dbReference type="EMBL" id="TCP31927.1"/>
    </source>
</evidence>
<dbReference type="InterPro" id="IPR005094">
    <property type="entry name" value="Endonuclease_MobA/VirD2"/>
</dbReference>
<accession>A0A4R2PAF2</accession>
<comment type="caution">
    <text evidence="3">The sequence shown here is derived from an EMBL/GenBank/DDBJ whole genome shotgun (WGS) entry which is preliminary data.</text>
</comment>
<proteinExistence type="predicted"/>
<dbReference type="Pfam" id="PF03432">
    <property type="entry name" value="Relaxase"/>
    <property type="match status" value="1"/>
</dbReference>
<keyword evidence="4" id="KW-1185">Reference proteome</keyword>
<protein>
    <submittedName>
        <fullName evidence="3">Relaxase/mobilization nuclease-like protein</fullName>
    </submittedName>
</protein>
<organism evidence="3 4">
    <name type="scientific">Rhodothalassium salexigens DSM 2132</name>
    <dbReference type="NCBI Taxonomy" id="1188247"/>
    <lineage>
        <taxon>Bacteria</taxon>
        <taxon>Pseudomonadati</taxon>
        <taxon>Pseudomonadota</taxon>
        <taxon>Alphaproteobacteria</taxon>
        <taxon>Rhodothalassiales</taxon>
        <taxon>Rhodothalassiaceae</taxon>
        <taxon>Rhodothalassium</taxon>
    </lineage>
</organism>
<dbReference type="InParanoid" id="A0A4R2PAF2"/>
<evidence type="ECO:0000313" key="4">
    <source>
        <dbReference type="Proteomes" id="UP000295399"/>
    </source>
</evidence>
<feature type="compositionally biased region" description="Basic and acidic residues" evidence="1">
    <location>
        <begin position="253"/>
        <end position="289"/>
    </location>
</feature>
<sequence length="489" mass="57347">MIIKGKSRARPKGLAKHLERTDTNERVDLLQVDFSPTDNLEEALCDMQALCLGTQGKNGLYHANIDPHSDYPMTKEQWFRAADVLEQELGFEGQPRAIILHQKDDREHIHVVWARTDLDTMTLRPDSFTYGKHERASARLEEEFGHEHVPGKWHKRDMEQELPMADYNHAEWQQSERSGLDAVERKAEITALYEQSDNGQAFQNALEDRGYVLANGDKRVFVVVDIAGHVHSLNRQITSAKAKEIREKVADIDPAHLPDVSEARELQEQRRDARRSASGREDAEARQHGAVDAPDVSQVTPEPAQPVKDALPVLAPDDPALAEARAELDQNHARRREYFEQDWEKRIAREMDLVNRQIREQREIERKTDWKEMEGKSGFERFDHKLRDRLDRKRVRDRHDERQAREKERDARDEERREARMEELLRDKEQHRDKMERTFEREHQQLEDMHRRDQERARQQELDRARDPNPPDFDPSGDRPPDRGGGYDR</sequence>
<gene>
    <name evidence="3" type="ORF">EV659_1103</name>
</gene>
<evidence type="ECO:0000259" key="2">
    <source>
        <dbReference type="Pfam" id="PF03432"/>
    </source>
</evidence>
<reference evidence="3 4" key="1">
    <citation type="submission" date="2019-03" db="EMBL/GenBank/DDBJ databases">
        <title>Genomic Encyclopedia of Type Strains, Phase IV (KMG-IV): sequencing the most valuable type-strain genomes for metagenomic binning, comparative biology and taxonomic classification.</title>
        <authorList>
            <person name="Goeker M."/>
        </authorList>
    </citation>
    <scope>NUCLEOTIDE SEQUENCE [LARGE SCALE GENOMIC DNA]</scope>
    <source>
        <strain evidence="3 4">DSM 2132</strain>
    </source>
</reference>
<dbReference type="RefSeq" id="WP_132709152.1">
    <property type="nucleotide sequence ID" value="NZ_JACIGF010000010.1"/>
</dbReference>
<feature type="compositionally biased region" description="Basic and acidic residues" evidence="1">
    <location>
        <begin position="476"/>
        <end position="489"/>
    </location>
</feature>
<dbReference type="AlphaFoldDB" id="A0A4R2PAF2"/>
<feature type="region of interest" description="Disordered" evidence="1">
    <location>
        <begin position="253"/>
        <end position="304"/>
    </location>
</feature>
<feature type="domain" description="MobA/VirD2-like nuclease" evidence="2">
    <location>
        <begin position="36"/>
        <end position="145"/>
    </location>
</feature>
<dbReference type="OrthoDB" id="1826980at2"/>
<dbReference type="Proteomes" id="UP000295399">
    <property type="component" value="Unassembled WGS sequence"/>
</dbReference>
<name>A0A4R2PAF2_RHOSA</name>
<evidence type="ECO:0000256" key="1">
    <source>
        <dbReference type="SAM" id="MobiDB-lite"/>
    </source>
</evidence>
<feature type="region of interest" description="Disordered" evidence="1">
    <location>
        <begin position="361"/>
        <end position="489"/>
    </location>
</feature>
<feature type="compositionally biased region" description="Basic and acidic residues" evidence="1">
    <location>
        <begin position="361"/>
        <end position="391"/>
    </location>
</feature>
<feature type="compositionally biased region" description="Basic and acidic residues" evidence="1">
    <location>
        <begin position="397"/>
        <end position="469"/>
    </location>
</feature>
<dbReference type="EMBL" id="SLXO01000010">
    <property type="protein sequence ID" value="TCP31927.1"/>
    <property type="molecule type" value="Genomic_DNA"/>
</dbReference>